<sequence length="254" mass="26386">MTALRIGIAGINGRLGRLCAEEIEARGLVLTGGLSRTADPARRITDDAAALARGCDVVIDVSHPDAIAHHARVFAEAGCGWVLGTTGLDDMAQTAVLAVATTIPVLQAANFAPGLTMLLDLARQLGAALPAGAYDAEIVETHHRQKLDAPSGTALAIGAAVSEGRGVSLADVKRVDRTGRRQDGEIGFASLRAGQIVGEHSLILTSATEQITLSHRAFDRRVFADGAVQAACWLAGRQPGLYGMRDVLGLTRGA</sequence>
<organism evidence="16 17">
    <name type="scientific">Acidomonas methanolica NBRC 104435</name>
    <dbReference type="NCBI Taxonomy" id="1231351"/>
    <lineage>
        <taxon>Bacteria</taxon>
        <taxon>Pseudomonadati</taxon>
        <taxon>Pseudomonadota</taxon>
        <taxon>Alphaproteobacteria</taxon>
        <taxon>Acetobacterales</taxon>
        <taxon>Acetobacteraceae</taxon>
        <taxon>Acidomonas</taxon>
    </lineage>
</organism>
<dbReference type="Gene3D" id="3.30.360.10">
    <property type="entry name" value="Dihydrodipicolinate Reductase, domain 2"/>
    <property type="match status" value="1"/>
</dbReference>
<dbReference type="SUPFAM" id="SSF55347">
    <property type="entry name" value="Glyceraldehyde-3-phosphate dehydrogenase-like, C-terminal domain"/>
    <property type="match status" value="1"/>
</dbReference>
<dbReference type="UniPathway" id="UPA00034">
    <property type="reaction ID" value="UER00018"/>
</dbReference>
<evidence type="ECO:0000256" key="10">
    <source>
        <dbReference type="ARBA" id="ARBA00038983"/>
    </source>
</evidence>
<dbReference type="InterPro" id="IPR036291">
    <property type="entry name" value="NAD(P)-bd_dom_sf"/>
</dbReference>
<dbReference type="OrthoDB" id="9790352at2"/>
<dbReference type="HAMAP" id="MF_00102">
    <property type="entry name" value="DapB"/>
    <property type="match status" value="1"/>
</dbReference>
<evidence type="ECO:0000259" key="15">
    <source>
        <dbReference type="Pfam" id="PF05173"/>
    </source>
</evidence>
<dbReference type="AlphaFoldDB" id="A0A023D4K6"/>
<accession>A0A023D4K6</accession>
<dbReference type="GO" id="GO:0008839">
    <property type="term" value="F:4-hydroxy-tetrahydrodipicolinate reductase"/>
    <property type="evidence" value="ECO:0007669"/>
    <property type="project" value="UniProtKB-UniRule"/>
</dbReference>
<feature type="active site" description="Proton donor" evidence="13">
    <location>
        <position position="146"/>
    </location>
</feature>
<feature type="domain" description="Dihydrodipicolinate reductase C-terminal" evidence="15">
    <location>
        <begin position="114"/>
        <end position="248"/>
    </location>
</feature>
<comment type="caution">
    <text evidence="13">Was originally thought to be a dihydrodipicolinate reductase (DHDPR), catalyzing the conversion of dihydrodipicolinate to tetrahydrodipicolinate. However, it was shown in E.coli that the substrate of the enzymatic reaction is not dihydrodipicolinate (DHDP) but in fact (2S,4S)-4-hydroxy-2,3,4,5-tetrahydrodipicolinic acid (HTPA), the product released by the DapA-catalyzed reaction.</text>
</comment>
<evidence type="ECO:0000313" key="17">
    <source>
        <dbReference type="Proteomes" id="UP000019760"/>
    </source>
</evidence>
<gene>
    <name evidence="13" type="primary">dapB</name>
    <name evidence="16" type="ORF">Amme_041_043</name>
</gene>
<feature type="binding site" evidence="13">
    <location>
        <begin position="152"/>
        <end position="153"/>
    </location>
    <ligand>
        <name>(S)-2,3,4,5-tetrahydrodipicolinate</name>
        <dbReference type="ChEBI" id="CHEBI:16845"/>
    </ligand>
</feature>
<evidence type="ECO:0000256" key="3">
    <source>
        <dbReference type="ARBA" id="ARBA00022605"/>
    </source>
</evidence>
<evidence type="ECO:0000256" key="7">
    <source>
        <dbReference type="ARBA" id="ARBA00023027"/>
    </source>
</evidence>
<dbReference type="PIRSF" id="PIRSF000161">
    <property type="entry name" value="DHPR"/>
    <property type="match status" value="1"/>
</dbReference>
<dbReference type="GO" id="GO:0050661">
    <property type="term" value="F:NADP binding"/>
    <property type="evidence" value="ECO:0007669"/>
    <property type="project" value="UniProtKB-UniRule"/>
</dbReference>
<evidence type="ECO:0000256" key="11">
    <source>
        <dbReference type="ARBA" id="ARBA00049080"/>
    </source>
</evidence>
<evidence type="ECO:0000256" key="5">
    <source>
        <dbReference type="ARBA" id="ARBA00022915"/>
    </source>
</evidence>
<evidence type="ECO:0000256" key="8">
    <source>
        <dbReference type="ARBA" id="ARBA00023154"/>
    </source>
</evidence>
<dbReference type="RefSeq" id="WP_042058282.1">
    <property type="nucleotide sequence ID" value="NZ_BAND01000041.1"/>
</dbReference>
<dbReference type="Proteomes" id="UP000019760">
    <property type="component" value="Unassembled WGS sequence"/>
</dbReference>
<comment type="caution">
    <text evidence="16">The sequence shown here is derived from an EMBL/GenBank/DDBJ whole genome shotgun (WGS) entry which is preliminary data.</text>
</comment>
<dbReference type="InterPro" id="IPR000846">
    <property type="entry name" value="DapB_N"/>
</dbReference>
<protein>
    <recommendedName>
        <fullName evidence="10 13">4-hydroxy-tetrahydrodipicolinate reductase</fullName>
        <shortName evidence="13">HTPA reductase</shortName>
        <ecNumber evidence="10 13">1.17.1.8</ecNumber>
    </recommendedName>
</protein>
<keyword evidence="3 13" id="KW-0028">Amino-acid biosynthesis</keyword>
<evidence type="ECO:0000256" key="2">
    <source>
        <dbReference type="ARBA" id="ARBA00022490"/>
    </source>
</evidence>
<dbReference type="InterPro" id="IPR022663">
    <property type="entry name" value="DapB_C"/>
</dbReference>
<dbReference type="NCBIfam" id="TIGR00036">
    <property type="entry name" value="dapB"/>
    <property type="match status" value="1"/>
</dbReference>
<dbReference type="Gene3D" id="3.40.50.720">
    <property type="entry name" value="NAD(P)-binding Rossmann-like Domain"/>
    <property type="match status" value="1"/>
</dbReference>
<reference evidence="17" key="1">
    <citation type="journal article" date="2014" name="FEMS Microbiol. Lett.">
        <title>Draft Genomic DNA Sequence of the Facultatively Methylotrophic Bacterium Acidomonas methanolica type strain MB58.</title>
        <authorList>
            <person name="Higashiura N."/>
            <person name="Hadano H."/>
            <person name="Hirakawa H."/>
            <person name="Matsutani M."/>
            <person name="Takabe S."/>
            <person name="Matsushita K."/>
            <person name="Azuma Y."/>
        </authorList>
    </citation>
    <scope>NUCLEOTIDE SEQUENCE [LARGE SCALE GENOMIC DNA]</scope>
    <source>
        <strain evidence="17">MB58</strain>
    </source>
</reference>
<feature type="binding site" evidence="13">
    <location>
        <begin position="108"/>
        <end position="111"/>
    </location>
    <ligand>
        <name>NAD(+)</name>
        <dbReference type="ChEBI" id="CHEBI:57540"/>
    </ligand>
</feature>
<dbReference type="GO" id="GO:0019877">
    <property type="term" value="P:diaminopimelate biosynthetic process"/>
    <property type="evidence" value="ECO:0007669"/>
    <property type="project" value="UniProtKB-UniRule"/>
</dbReference>
<evidence type="ECO:0000256" key="1">
    <source>
        <dbReference type="ARBA" id="ARBA00006642"/>
    </source>
</evidence>
<keyword evidence="8 13" id="KW-0457">Lysine biosynthesis</keyword>
<keyword evidence="6 13" id="KW-0560">Oxidoreductase</keyword>
<evidence type="ECO:0000256" key="13">
    <source>
        <dbReference type="HAMAP-Rule" id="MF_00102"/>
    </source>
</evidence>
<evidence type="ECO:0000256" key="4">
    <source>
        <dbReference type="ARBA" id="ARBA00022857"/>
    </source>
</evidence>
<dbReference type="SUPFAM" id="SSF51735">
    <property type="entry name" value="NAD(P)-binding Rossmann-fold domains"/>
    <property type="match status" value="1"/>
</dbReference>
<keyword evidence="17" id="KW-1185">Reference proteome</keyword>
<comment type="similarity">
    <text evidence="1 13">Belongs to the DapB family.</text>
</comment>
<evidence type="ECO:0000259" key="14">
    <source>
        <dbReference type="Pfam" id="PF01113"/>
    </source>
</evidence>
<evidence type="ECO:0000256" key="6">
    <source>
        <dbReference type="ARBA" id="ARBA00023002"/>
    </source>
</evidence>
<name>A0A023D4K6_ACIMT</name>
<feature type="binding site" evidence="13">
    <location>
        <begin position="10"/>
        <end position="15"/>
    </location>
    <ligand>
        <name>NAD(+)</name>
        <dbReference type="ChEBI" id="CHEBI:57540"/>
    </ligand>
</feature>
<feature type="domain" description="Dihydrodipicolinate reductase N-terminal" evidence="14">
    <location>
        <begin position="5"/>
        <end position="111"/>
    </location>
</feature>
<keyword evidence="2 13" id="KW-0963">Cytoplasm</keyword>
<dbReference type="GO" id="GO:0016726">
    <property type="term" value="F:oxidoreductase activity, acting on CH or CH2 groups, NAD or NADP as acceptor"/>
    <property type="evidence" value="ECO:0007669"/>
    <property type="project" value="UniProtKB-UniRule"/>
</dbReference>
<dbReference type="PROSITE" id="PS01298">
    <property type="entry name" value="DAPB"/>
    <property type="match status" value="1"/>
</dbReference>
<dbReference type="Pfam" id="PF01113">
    <property type="entry name" value="DapB_N"/>
    <property type="match status" value="1"/>
</dbReference>
<dbReference type="EC" id="1.17.1.8" evidence="10 13"/>
<comment type="subcellular location">
    <subcellularLocation>
        <location evidence="13">Cytoplasm</location>
    </subcellularLocation>
</comment>
<feature type="binding site" evidence="13">
    <location>
        <position position="143"/>
    </location>
    <ligand>
        <name>(S)-2,3,4,5-tetrahydrodipicolinate</name>
        <dbReference type="ChEBI" id="CHEBI:16845"/>
    </ligand>
</feature>
<dbReference type="GO" id="GO:0005829">
    <property type="term" value="C:cytosol"/>
    <property type="evidence" value="ECO:0007669"/>
    <property type="project" value="TreeGrafter"/>
</dbReference>
<dbReference type="GO" id="GO:0051287">
    <property type="term" value="F:NAD binding"/>
    <property type="evidence" value="ECO:0007669"/>
    <property type="project" value="UniProtKB-UniRule"/>
</dbReference>
<comment type="caution">
    <text evidence="13">Lacks conserved residue(s) required for the propagation of feature annotation.</text>
</comment>
<comment type="function">
    <text evidence="13">Catalyzes the conversion of 4-hydroxy-tetrahydrodipicolinate (HTPA) to tetrahydrodipicolinate.</text>
</comment>
<dbReference type="PANTHER" id="PTHR20836:SF0">
    <property type="entry name" value="4-HYDROXY-TETRAHYDRODIPICOLINATE REDUCTASE 1, CHLOROPLASTIC-RELATED"/>
    <property type="match status" value="1"/>
</dbReference>
<dbReference type="InterPro" id="IPR022664">
    <property type="entry name" value="DapB_N_CS"/>
</dbReference>
<evidence type="ECO:0000313" key="16">
    <source>
        <dbReference type="EMBL" id="GAJ29009.1"/>
    </source>
</evidence>
<proteinExistence type="inferred from homology"/>
<keyword evidence="5 13" id="KW-0220">Diaminopimelate biosynthesis</keyword>
<dbReference type="Pfam" id="PF05173">
    <property type="entry name" value="DapB_C"/>
    <property type="match status" value="1"/>
</dbReference>
<dbReference type="GO" id="GO:0009089">
    <property type="term" value="P:lysine biosynthetic process via diaminopimelate"/>
    <property type="evidence" value="ECO:0007669"/>
    <property type="project" value="UniProtKB-UniRule"/>
</dbReference>
<comment type="catalytic activity">
    <reaction evidence="11 13">
        <text>(S)-2,3,4,5-tetrahydrodipicolinate + NADP(+) + H2O = (2S,4S)-4-hydroxy-2,3,4,5-tetrahydrodipicolinate + NADPH + H(+)</text>
        <dbReference type="Rhea" id="RHEA:35331"/>
        <dbReference type="ChEBI" id="CHEBI:15377"/>
        <dbReference type="ChEBI" id="CHEBI:15378"/>
        <dbReference type="ChEBI" id="CHEBI:16845"/>
        <dbReference type="ChEBI" id="CHEBI:57783"/>
        <dbReference type="ChEBI" id="CHEBI:58349"/>
        <dbReference type="ChEBI" id="CHEBI:67139"/>
        <dbReference type="EC" id="1.17.1.8"/>
    </reaction>
</comment>
<dbReference type="CDD" id="cd02274">
    <property type="entry name" value="DHDPR_N"/>
    <property type="match status" value="1"/>
</dbReference>
<feature type="binding site" evidence="13">
    <location>
        <begin position="84"/>
        <end position="86"/>
    </location>
    <ligand>
        <name>NAD(+)</name>
        <dbReference type="ChEBI" id="CHEBI:57540"/>
    </ligand>
</feature>
<comment type="subunit">
    <text evidence="13">Homotetramer.</text>
</comment>
<reference evidence="16 17" key="2">
    <citation type="journal article" date="2014" name="FEMS Microbiol. Lett.">
        <title>Draft genomic DNA sequence of the facultatively methylotrophic bacterium Acidomonas methanolica type strain MB58.</title>
        <authorList>
            <person name="Higashiura N."/>
            <person name="Hadano H."/>
            <person name="Hirakawa H."/>
            <person name="Matsutani M."/>
            <person name="Takabe S."/>
            <person name="Matsushita K."/>
            <person name="Azuma Y."/>
        </authorList>
    </citation>
    <scope>NUCLEOTIDE SEQUENCE [LARGE SCALE GENOMIC DNA]</scope>
    <source>
        <strain evidence="16 17">MB58</strain>
    </source>
</reference>
<keyword evidence="7 13" id="KW-0520">NAD</keyword>
<keyword evidence="4 13" id="KW-0521">NADP</keyword>
<evidence type="ECO:0000256" key="12">
    <source>
        <dbReference type="ARBA" id="ARBA00049396"/>
    </source>
</evidence>
<dbReference type="EMBL" id="BAND01000041">
    <property type="protein sequence ID" value="GAJ29009.1"/>
    <property type="molecule type" value="Genomic_DNA"/>
</dbReference>
<dbReference type="InterPro" id="IPR023940">
    <property type="entry name" value="DHDPR_bac"/>
</dbReference>
<comment type="catalytic activity">
    <reaction evidence="12 13">
        <text>(S)-2,3,4,5-tetrahydrodipicolinate + NAD(+) + H2O = (2S,4S)-4-hydroxy-2,3,4,5-tetrahydrodipicolinate + NADH + H(+)</text>
        <dbReference type="Rhea" id="RHEA:35323"/>
        <dbReference type="ChEBI" id="CHEBI:15377"/>
        <dbReference type="ChEBI" id="CHEBI:15378"/>
        <dbReference type="ChEBI" id="CHEBI:16845"/>
        <dbReference type="ChEBI" id="CHEBI:57540"/>
        <dbReference type="ChEBI" id="CHEBI:57945"/>
        <dbReference type="ChEBI" id="CHEBI:67139"/>
        <dbReference type="EC" id="1.17.1.8"/>
    </reaction>
</comment>
<evidence type="ECO:0000256" key="9">
    <source>
        <dbReference type="ARBA" id="ARBA00037922"/>
    </source>
</evidence>
<comment type="pathway">
    <text evidence="9 13">Amino-acid biosynthesis; L-lysine biosynthesis via DAP pathway; (S)-tetrahydrodipicolinate from L-aspartate: step 4/4.</text>
</comment>
<dbReference type="PANTHER" id="PTHR20836">
    <property type="entry name" value="DIHYDRODIPICOLINATE REDUCTASE"/>
    <property type="match status" value="1"/>
</dbReference>
<feature type="active site" description="Proton donor/acceptor" evidence="13">
    <location>
        <position position="142"/>
    </location>
</feature>